<keyword evidence="2" id="KW-1185">Reference proteome</keyword>
<name>A0A8J3CPC5_9BURK</name>
<gene>
    <name evidence="1" type="ORF">GCM10009007_18740</name>
</gene>
<organism evidence="1 2">
    <name type="scientific">Formosimonas limnophila</name>
    <dbReference type="NCBI Taxonomy" id="1384487"/>
    <lineage>
        <taxon>Bacteria</taxon>
        <taxon>Pseudomonadati</taxon>
        <taxon>Pseudomonadota</taxon>
        <taxon>Betaproteobacteria</taxon>
        <taxon>Burkholderiales</taxon>
        <taxon>Burkholderiaceae</taxon>
        <taxon>Formosimonas</taxon>
    </lineage>
</organism>
<proteinExistence type="predicted"/>
<reference evidence="1" key="1">
    <citation type="journal article" date="2014" name="Int. J. Syst. Evol. Microbiol.">
        <title>Complete genome sequence of Corynebacterium casei LMG S-19264T (=DSM 44701T), isolated from a smear-ripened cheese.</title>
        <authorList>
            <consortium name="US DOE Joint Genome Institute (JGI-PGF)"/>
            <person name="Walter F."/>
            <person name="Albersmeier A."/>
            <person name="Kalinowski J."/>
            <person name="Ruckert C."/>
        </authorList>
    </citation>
    <scope>NUCLEOTIDE SEQUENCE</scope>
    <source>
        <strain evidence="1">KCTC 32501</strain>
    </source>
</reference>
<evidence type="ECO:0000313" key="2">
    <source>
        <dbReference type="Proteomes" id="UP000614287"/>
    </source>
</evidence>
<sequence length="61" mass="7174">MKFHKTIQSYHAQFAELDADSLFQGLLGYGMFAEKIPNLFTSKPFYRYCHDVLPKKCIRDN</sequence>
<evidence type="ECO:0000313" key="1">
    <source>
        <dbReference type="EMBL" id="GHA77999.1"/>
    </source>
</evidence>
<comment type="caution">
    <text evidence="1">The sequence shown here is derived from an EMBL/GenBank/DDBJ whole genome shotgun (WGS) entry which is preliminary data.</text>
</comment>
<protein>
    <submittedName>
        <fullName evidence="1">Uncharacterized protein</fullName>
    </submittedName>
</protein>
<dbReference type="EMBL" id="BMZG01000010">
    <property type="protein sequence ID" value="GHA77999.1"/>
    <property type="molecule type" value="Genomic_DNA"/>
</dbReference>
<accession>A0A8J3CPC5</accession>
<dbReference type="AlphaFoldDB" id="A0A8J3CPC5"/>
<dbReference type="Proteomes" id="UP000614287">
    <property type="component" value="Unassembled WGS sequence"/>
</dbReference>
<reference evidence="1" key="2">
    <citation type="submission" date="2020-09" db="EMBL/GenBank/DDBJ databases">
        <authorList>
            <person name="Sun Q."/>
            <person name="Kim S."/>
        </authorList>
    </citation>
    <scope>NUCLEOTIDE SEQUENCE</scope>
    <source>
        <strain evidence="1">KCTC 32501</strain>
    </source>
</reference>